<reference evidence="1 2" key="1">
    <citation type="submission" date="2017-12" db="EMBL/GenBank/DDBJ databases">
        <title>Genome sequence of Pseudomonas palleroniana MAB3.</title>
        <authorList>
            <person name="Nascimento F.X."/>
        </authorList>
    </citation>
    <scope>NUCLEOTIDE SEQUENCE [LARGE SCALE GENOMIC DNA]</scope>
    <source>
        <strain evidence="1 2">MAB3</strain>
    </source>
</reference>
<dbReference type="SUPFAM" id="SSF53850">
    <property type="entry name" value="Periplasmic binding protein-like II"/>
    <property type="match status" value="1"/>
</dbReference>
<evidence type="ECO:0000313" key="2">
    <source>
        <dbReference type="Proteomes" id="UP000237830"/>
    </source>
</evidence>
<sequence>MTQSQPLTIALANFDRHLPFFLGWLPPAQGFHLKALDVGMSPPGRDGGDRHGRMLRDQEFDIAEVSLASYILAKARGSAFTAVPVFPRRLFSANHIYVNARSGIQTPGDLRGRRVAIRGWQVSLSVLAKGDLKSRHGVDWQDIDWVTQDAEKIAFADPRIRLCRMPKGTSGAQLLLSGEVDAFIDPKPPKAVLEGQGGVRNLFTDQRQECLDYFQERQCFPAMHVLAIRDEVVQRFPELPGYLMQAWDDAQAKTRQVYEDYAYTSMPLGRLAWEQSQRDFGDELFPAGLAANRNNLRWFIDYLVDQLLLPEPIEIDRLFHASVLRN</sequence>
<dbReference type="Gene3D" id="3.40.190.10">
    <property type="entry name" value="Periplasmic binding protein-like II"/>
    <property type="match status" value="3"/>
</dbReference>
<gene>
    <name evidence="1" type="ORF">CYL20_04295</name>
</gene>
<dbReference type="Proteomes" id="UP000237830">
    <property type="component" value="Chromosome"/>
</dbReference>
<protein>
    <submittedName>
        <fullName evidence="1">Taurine ABC transporter substrate-binding protein</fullName>
    </submittedName>
</protein>
<dbReference type="AlphaFoldDB" id="A0A2L1J5S6"/>
<organism evidence="1 2">
    <name type="scientific">Pseudomonas palleroniana</name>
    <dbReference type="NCBI Taxonomy" id="191390"/>
    <lineage>
        <taxon>Bacteria</taxon>
        <taxon>Pseudomonadati</taxon>
        <taxon>Pseudomonadota</taxon>
        <taxon>Gammaproteobacteria</taxon>
        <taxon>Pseudomonadales</taxon>
        <taxon>Pseudomonadaceae</taxon>
        <taxon>Pseudomonas</taxon>
    </lineage>
</organism>
<accession>A0A2L1J5S6</accession>
<proteinExistence type="predicted"/>
<dbReference type="RefSeq" id="WP_104993725.1">
    <property type="nucleotide sequence ID" value="NZ_CP025494.1"/>
</dbReference>
<name>A0A2L1J5S6_9PSED</name>
<dbReference type="EMBL" id="CP025494">
    <property type="protein sequence ID" value="AVE03801.1"/>
    <property type="molecule type" value="Genomic_DNA"/>
</dbReference>
<evidence type="ECO:0000313" key="1">
    <source>
        <dbReference type="EMBL" id="AVE03801.1"/>
    </source>
</evidence>